<sequence length="110" mass="12369">MVLEAFFEIAGTALGTFGALFIVYGAAIAIVELLARETRIRAISYRDIRWKFTTRILIALEFFVAADVIRTILEPTLQDLVILGSLVTIRTVVSYFLGKEVSELPEDRKM</sequence>
<organism evidence="2 3">
    <name type="scientific">Methanoculleus formosensis</name>
    <dbReference type="NCBI Taxonomy" id="2590886"/>
    <lineage>
        <taxon>Archaea</taxon>
        <taxon>Methanobacteriati</taxon>
        <taxon>Methanobacteriota</taxon>
        <taxon>Stenosarchaea group</taxon>
        <taxon>Methanomicrobia</taxon>
        <taxon>Methanomicrobiales</taxon>
        <taxon>Methanomicrobiaceae</taxon>
        <taxon>Methanoculleus</taxon>
    </lineage>
</organism>
<keyword evidence="1" id="KW-0812">Transmembrane</keyword>
<dbReference type="RefSeq" id="WP_261598221.1">
    <property type="nucleotide sequence ID" value="NZ_VHLL01000008.1"/>
</dbReference>
<proteinExistence type="predicted"/>
<name>A0A9E4ZQL4_9EURY</name>
<keyword evidence="1" id="KW-0472">Membrane</keyword>
<reference evidence="2" key="1">
    <citation type="submission" date="2019-06" db="EMBL/GenBank/DDBJ databases">
        <title>Methanoculleus strain from Tamsui River, Taipei, Taiwan.</title>
        <authorList>
            <person name="You Y.-T."/>
            <person name="Chen S.-C."/>
            <person name="Lai S.-J."/>
            <person name="Lee Y.-C."/>
            <person name="Lai M.-C."/>
        </authorList>
    </citation>
    <scope>NUCLEOTIDE SEQUENCE</scope>
    <source>
        <strain evidence="2">Afa-1</strain>
    </source>
</reference>
<dbReference type="EMBL" id="VHLL01000008">
    <property type="protein sequence ID" value="MCT8338091.1"/>
    <property type="molecule type" value="Genomic_DNA"/>
</dbReference>
<feature type="transmembrane region" description="Helical" evidence="1">
    <location>
        <begin position="56"/>
        <end position="73"/>
    </location>
</feature>
<gene>
    <name evidence="2" type="ORF">FKB36_11495</name>
</gene>
<evidence type="ECO:0000313" key="2">
    <source>
        <dbReference type="EMBL" id="MCT8338091.1"/>
    </source>
</evidence>
<accession>A0A9E4ZQL4</accession>
<dbReference type="AlphaFoldDB" id="A0A9E4ZQL4"/>
<keyword evidence="1" id="KW-1133">Transmembrane helix</keyword>
<evidence type="ECO:0000256" key="1">
    <source>
        <dbReference type="SAM" id="Phobius"/>
    </source>
</evidence>
<protein>
    <submittedName>
        <fullName evidence="2">DUF1622 domain-containing protein</fullName>
    </submittedName>
</protein>
<dbReference type="Pfam" id="PF07784">
    <property type="entry name" value="DUF1622"/>
    <property type="match status" value="1"/>
</dbReference>
<evidence type="ECO:0000313" key="3">
    <source>
        <dbReference type="Proteomes" id="UP001065682"/>
    </source>
</evidence>
<comment type="caution">
    <text evidence="2">The sequence shown here is derived from an EMBL/GenBank/DDBJ whole genome shotgun (WGS) entry which is preliminary data.</text>
</comment>
<dbReference type="Proteomes" id="UP001065682">
    <property type="component" value="Unassembled WGS sequence"/>
</dbReference>
<dbReference type="PANTHER" id="PTHR38468">
    <property type="entry name" value="SLL0939 PROTEIN"/>
    <property type="match status" value="1"/>
</dbReference>
<dbReference type="InterPro" id="IPR012427">
    <property type="entry name" value="DUF1622"/>
</dbReference>
<feature type="transmembrane region" description="Helical" evidence="1">
    <location>
        <begin position="12"/>
        <end position="35"/>
    </location>
</feature>
<keyword evidence="3" id="KW-1185">Reference proteome</keyword>
<dbReference type="PANTHER" id="PTHR38468:SF1">
    <property type="entry name" value="SLL0939 PROTEIN"/>
    <property type="match status" value="1"/>
</dbReference>